<gene>
    <name evidence="1" type="ORF">HPB47_022095</name>
</gene>
<evidence type="ECO:0000313" key="1">
    <source>
        <dbReference type="EMBL" id="KAG0431107.1"/>
    </source>
</evidence>
<keyword evidence="2" id="KW-1185">Reference proteome</keyword>
<dbReference type="EMBL" id="JABSTQ010009258">
    <property type="protein sequence ID" value="KAG0431107.1"/>
    <property type="molecule type" value="Genomic_DNA"/>
</dbReference>
<sequence>MGRKKKHAEDYARQFRDFEVYPDVLRHPDHVTGGILLWAHHEKLVVVDQKFAFLGGLDLCYGRWDDFNHRLTDVGGIKMRRQVSKTELRGVTTSMSEVAKMLLAAHNLARRSTSVPAGEAAGDGDSAAVQTSPNSVGDGGAAAGGAETDGRRRHPSAAPEAAVYVDQEEGKVVPPDEGLSRLTNNIQRARRVFRAVAGGAKYWLGKDYTNFIFKDLTEVNDPFIDIVNRNVMPRMPWHDIGAAVSGAAARDVARHFIQRWNFTKFEKAKQHANYPWLLPKSYQGVDLEEALPESAVGQLYTADCQILRSASSWSTGIQTVETSIHSAYIDAIMNSKHFIYIENQFFITLEQGNPYVENRIGEALFQRILKAYRKDCSMLDELCQKLFDMDPEVYRRLQLVSLEKFFQLPSLPDPTNFIDFFGLRKHDELLGKLVQELVYVHSKLMIVDDEVTIIGSANINDRSMMGRRDSELAVVVHDVDREKSVMDGRSYAAGKFAGTLRRTLFREHLGLLETEGSAVDTRDPVAASFFDGVWRKTARKNTEIFEKVFRCFPCDKARSFSALREFTAIQGLADTNPDLARTELREVRGHLVEMPKEFLAEESLTPASGTKEALMPVALWT</sequence>
<proteinExistence type="predicted"/>
<name>A0AC60QD59_IXOPE</name>
<comment type="caution">
    <text evidence="1">The sequence shown here is derived from an EMBL/GenBank/DDBJ whole genome shotgun (WGS) entry which is preliminary data.</text>
</comment>
<reference evidence="1 2" key="1">
    <citation type="journal article" date="2020" name="Cell">
        <title>Large-Scale Comparative Analyses of Tick Genomes Elucidate Their Genetic Diversity and Vector Capacities.</title>
        <authorList>
            <consortium name="Tick Genome and Microbiome Consortium (TIGMIC)"/>
            <person name="Jia N."/>
            <person name="Wang J."/>
            <person name="Shi W."/>
            <person name="Du L."/>
            <person name="Sun Y."/>
            <person name="Zhan W."/>
            <person name="Jiang J.F."/>
            <person name="Wang Q."/>
            <person name="Zhang B."/>
            <person name="Ji P."/>
            <person name="Bell-Sakyi L."/>
            <person name="Cui X.M."/>
            <person name="Yuan T.T."/>
            <person name="Jiang B.G."/>
            <person name="Yang W.F."/>
            <person name="Lam T.T."/>
            <person name="Chang Q.C."/>
            <person name="Ding S.J."/>
            <person name="Wang X.J."/>
            <person name="Zhu J.G."/>
            <person name="Ruan X.D."/>
            <person name="Zhao L."/>
            <person name="Wei J.T."/>
            <person name="Ye R.Z."/>
            <person name="Que T.C."/>
            <person name="Du C.H."/>
            <person name="Zhou Y.H."/>
            <person name="Cheng J.X."/>
            <person name="Dai P.F."/>
            <person name="Guo W.B."/>
            <person name="Han X.H."/>
            <person name="Huang E.J."/>
            <person name="Li L.F."/>
            <person name="Wei W."/>
            <person name="Gao Y.C."/>
            <person name="Liu J.Z."/>
            <person name="Shao H.Z."/>
            <person name="Wang X."/>
            <person name="Wang C.C."/>
            <person name="Yang T.C."/>
            <person name="Huo Q.B."/>
            <person name="Li W."/>
            <person name="Chen H.Y."/>
            <person name="Chen S.E."/>
            <person name="Zhou L.G."/>
            <person name="Ni X.B."/>
            <person name="Tian J.H."/>
            <person name="Sheng Y."/>
            <person name="Liu T."/>
            <person name="Pan Y.S."/>
            <person name="Xia L.Y."/>
            <person name="Li J."/>
            <person name="Zhao F."/>
            <person name="Cao W.C."/>
        </authorList>
    </citation>
    <scope>NUCLEOTIDE SEQUENCE [LARGE SCALE GENOMIC DNA]</scope>
    <source>
        <strain evidence="1">Iper-2018</strain>
    </source>
</reference>
<evidence type="ECO:0000313" key="2">
    <source>
        <dbReference type="Proteomes" id="UP000805193"/>
    </source>
</evidence>
<protein>
    <submittedName>
        <fullName evidence="1">Uncharacterized protein</fullName>
    </submittedName>
</protein>
<organism evidence="1 2">
    <name type="scientific">Ixodes persulcatus</name>
    <name type="common">Taiga tick</name>
    <dbReference type="NCBI Taxonomy" id="34615"/>
    <lineage>
        <taxon>Eukaryota</taxon>
        <taxon>Metazoa</taxon>
        <taxon>Ecdysozoa</taxon>
        <taxon>Arthropoda</taxon>
        <taxon>Chelicerata</taxon>
        <taxon>Arachnida</taxon>
        <taxon>Acari</taxon>
        <taxon>Parasitiformes</taxon>
        <taxon>Ixodida</taxon>
        <taxon>Ixodoidea</taxon>
        <taxon>Ixodidae</taxon>
        <taxon>Ixodinae</taxon>
        <taxon>Ixodes</taxon>
    </lineage>
</organism>
<accession>A0AC60QD59</accession>
<dbReference type="Proteomes" id="UP000805193">
    <property type="component" value="Unassembled WGS sequence"/>
</dbReference>